<sequence>MWNQGALVKHSKELFKAEGISNAAEPGHSGHSRFYSLFKNPATAAQLVWFLLVFLLFAEVFVLVQSHTWNDLFSIQLLIMINCKTLYSMTRVYFVVKKIYHEEKVIISKFNN</sequence>
<keyword evidence="5 6" id="KW-0472">Membrane</keyword>
<dbReference type="Proteomes" id="UP001497382">
    <property type="component" value="Unassembled WGS sequence"/>
</dbReference>
<accession>A0AAV2A3J1</accession>
<organism evidence="7 8">
    <name type="scientific">Larinioides sclopetarius</name>
    <dbReference type="NCBI Taxonomy" id="280406"/>
    <lineage>
        <taxon>Eukaryota</taxon>
        <taxon>Metazoa</taxon>
        <taxon>Ecdysozoa</taxon>
        <taxon>Arthropoda</taxon>
        <taxon>Chelicerata</taxon>
        <taxon>Arachnida</taxon>
        <taxon>Araneae</taxon>
        <taxon>Araneomorphae</taxon>
        <taxon>Entelegynae</taxon>
        <taxon>Araneoidea</taxon>
        <taxon>Araneidae</taxon>
        <taxon>Larinioides</taxon>
    </lineage>
</organism>
<evidence type="ECO:0000313" key="8">
    <source>
        <dbReference type="Proteomes" id="UP001497382"/>
    </source>
</evidence>
<gene>
    <name evidence="7" type="ORF">LARSCL_LOCUS9205</name>
</gene>
<evidence type="ECO:0000256" key="2">
    <source>
        <dbReference type="ARBA" id="ARBA00010737"/>
    </source>
</evidence>
<comment type="similarity">
    <text evidence="2">Belongs to the TMEM39 family.</text>
</comment>
<evidence type="ECO:0000256" key="5">
    <source>
        <dbReference type="ARBA" id="ARBA00023136"/>
    </source>
</evidence>
<protein>
    <submittedName>
        <fullName evidence="7">Uncharacterized protein</fullName>
    </submittedName>
</protein>
<evidence type="ECO:0000313" key="7">
    <source>
        <dbReference type="EMBL" id="CAL1277399.1"/>
    </source>
</evidence>
<name>A0AAV2A3J1_9ARAC</name>
<keyword evidence="4 6" id="KW-1133">Transmembrane helix</keyword>
<dbReference type="EMBL" id="CAXIEN010000102">
    <property type="protein sequence ID" value="CAL1277399.1"/>
    <property type="molecule type" value="Genomic_DNA"/>
</dbReference>
<proteinExistence type="inferred from homology"/>
<reference evidence="7 8" key="1">
    <citation type="submission" date="2024-04" db="EMBL/GenBank/DDBJ databases">
        <authorList>
            <person name="Rising A."/>
            <person name="Reimegard J."/>
            <person name="Sonavane S."/>
            <person name="Akerstrom W."/>
            <person name="Nylinder S."/>
            <person name="Hedman E."/>
            <person name="Kallberg Y."/>
        </authorList>
    </citation>
    <scope>NUCLEOTIDE SEQUENCE [LARGE SCALE GENOMIC DNA]</scope>
</reference>
<dbReference type="PANTHER" id="PTHR12995:SF4">
    <property type="entry name" value="FI21814P1"/>
    <property type="match status" value="1"/>
</dbReference>
<evidence type="ECO:0000256" key="1">
    <source>
        <dbReference type="ARBA" id="ARBA00004141"/>
    </source>
</evidence>
<keyword evidence="8" id="KW-1185">Reference proteome</keyword>
<dbReference type="InterPro" id="IPR019397">
    <property type="entry name" value="Uncharacterised_TMEM39"/>
</dbReference>
<feature type="transmembrane region" description="Helical" evidence="6">
    <location>
        <begin position="47"/>
        <end position="66"/>
    </location>
</feature>
<feature type="transmembrane region" description="Helical" evidence="6">
    <location>
        <begin position="72"/>
        <end position="94"/>
    </location>
</feature>
<evidence type="ECO:0000256" key="6">
    <source>
        <dbReference type="SAM" id="Phobius"/>
    </source>
</evidence>
<comment type="subcellular location">
    <subcellularLocation>
        <location evidence="1">Membrane</location>
        <topology evidence="1">Multi-pass membrane protein</topology>
    </subcellularLocation>
</comment>
<keyword evidence="3 6" id="KW-0812">Transmembrane</keyword>
<comment type="caution">
    <text evidence="7">The sequence shown here is derived from an EMBL/GenBank/DDBJ whole genome shotgun (WGS) entry which is preliminary data.</text>
</comment>
<dbReference type="AlphaFoldDB" id="A0AAV2A3J1"/>
<evidence type="ECO:0000256" key="4">
    <source>
        <dbReference type="ARBA" id="ARBA00022989"/>
    </source>
</evidence>
<dbReference type="Pfam" id="PF10271">
    <property type="entry name" value="Tmp39"/>
    <property type="match status" value="1"/>
</dbReference>
<evidence type="ECO:0000256" key="3">
    <source>
        <dbReference type="ARBA" id="ARBA00022692"/>
    </source>
</evidence>
<dbReference type="PANTHER" id="PTHR12995">
    <property type="entry name" value="FI21814P1"/>
    <property type="match status" value="1"/>
</dbReference>
<dbReference type="GO" id="GO:0016020">
    <property type="term" value="C:membrane"/>
    <property type="evidence" value="ECO:0007669"/>
    <property type="project" value="UniProtKB-SubCell"/>
</dbReference>